<sequence length="434" mass="50056">MSNTETPRYATMDCDDCEAYYWDAIAPEMQANGFDPDHETPTYSWLNRNYPGFVKHLSRQFDWSPSDFYDEYGIPPQQDAEESVFAFVEHDATREAIENYLEELADRRGRAESTVSTRRSILRQYLMTYEQVNDTTDLLSPLLNVSEASDEMDRVADTFDVLRQRDDALTTLAAKRKYVQEVRQFYKHQFSFGPAQYNPLDDLETRFGWDKTPDWDNPSLNANQVRTLYEAADTSVDRFIVVGVCGWGLRPSEVAALHMRQLPDSLDPLDDPYIQFEDGERKNGPGTVTMLTGLDVLRERISALTEREDWNGHLLPSTSAAEGHITTETVNTRFKRLARTADVTVHGETPTPKYGRRFWYTTYTRAVERVATRVSAVAEEQGSEDASVVLENYLSEEERRQRRREEMRDDLDKLFEVVGKTADEVTDTFENVDR</sequence>
<dbReference type="InterPro" id="IPR011010">
    <property type="entry name" value="DNA_brk_join_enz"/>
</dbReference>
<dbReference type="EMBL" id="CP096663">
    <property type="protein sequence ID" value="UPV77163.1"/>
    <property type="molecule type" value="Genomic_DNA"/>
</dbReference>
<dbReference type="InterPro" id="IPR013762">
    <property type="entry name" value="Integrase-like_cat_sf"/>
</dbReference>
<protein>
    <submittedName>
        <fullName evidence="2">Site-specific integrase</fullName>
    </submittedName>
</protein>
<dbReference type="Gene3D" id="1.10.443.10">
    <property type="entry name" value="Intergrase catalytic core"/>
    <property type="match status" value="1"/>
</dbReference>
<name>A0A8U0I280_9EURY</name>
<keyword evidence="3" id="KW-1185">Reference proteome</keyword>
<evidence type="ECO:0000313" key="2">
    <source>
        <dbReference type="EMBL" id="UPV77163.1"/>
    </source>
</evidence>
<dbReference type="RefSeq" id="WP_248653188.1">
    <property type="nucleotide sequence ID" value="NZ_CP096663.1"/>
</dbReference>
<dbReference type="GO" id="GO:0003677">
    <property type="term" value="F:DNA binding"/>
    <property type="evidence" value="ECO:0007669"/>
    <property type="project" value="InterPro"/>
</dbReference>
<organism evidence="2 3">
    <name type="scientific">Halorussus limi</name>
    <dbReference type="NCBI Taxonomy" id="2938695"/>
    <lineage>
        <taxon>Archaea</taxon>
        <taxon>Methanobacteriati</taxon>
        <taxon>Methanobacteriota</taxon>
        <taxon>Stenosarchaea group</taxon>
        <taxon>Halobacteria</taxon>
        <taxon>Halobacteriales</taxon>
        <taxon>Haladaptataceae</taxon>
        <taxon>Halorussus</taxon>
    </lineage>
</organism>
<geneLocation type="plasmid" evidence="2 3">
    <name>unnamed4</name>
</geneLocation>
<accession>A0A8U0I280</accession>
<dbReference type="SUPFAM" id="SSF56349">
    <property type="entry name" value="DNA breaking-rejoining enzymes"/>
    <property type="match status" value="1"/>
</dbReference>
<dbReference type="GO" id="GO:0006310">
    <property type="term" value="P:DNA recombination"/>
    <property type="evidence" value="ECO:0007669"/>
    <property type="project" value="UniProtKB-KW"/>
</dbReference>
<keyword evidence="1" id="KW-0233">DNA recombination</keyword>
<reference evidence="2 3" key="1">
    <citation type="submission" date="2022-04" db="EMBL/GenBank/DDBJ databases">
        <title>Diverse halophilic archaea isolated from saline environments.</title>
        <authorList>
            <person name="Cui H.-L."/>
        </authorList>
    </citation>
    <scope>NUCLEOTIDE SEQUENCE [LARGE SCALE GENOMIC DNA]</scope>
    <source>
        <strain evidence="2 3">XZYJT49</strain>
        <plasmid evidence="2 3">unnamed4</plasmid>
    </source>
</reference>
<evidence type="ECO:0000313" key="3">
    <source>
        <dbReference type="Proteomes" id="UP000830729"/>
    </source>
</evidence>
<dbReference type="GO" id="GO:0015074">
    <property type="term" value="P:DNA integration"/>
    <property type="evidence" value="ECO:0007669"/>
    <property type="project" value="InterPro"/>
</dbReference>
<dbReference type="AlphaFoldDB" id="A0A8U0I280"/>
<dbReference type="Proteomes" id="UP000830729">
    <property type="component" value="Plasmid unnamed4"/>
</dbReference>
<evidence type="ECO:0000256" key="1">
    <source>
        <dbReference type="ARBA" id="ARBA00023172"/>
    </source>
</evidence>
<dbReference type="GeneID" id="72188187"/>
<gene>
    <name evidence="2" type="ORF">M0R89_23270</name>
</gene>
<dbReference type="KEGG" id="halx:M0R89_23270"/>
<proteinExistence type="predicted"/>
<keyword evidence="2" id="KW-0614">Plasmid</keyword>